<dbReference type="InterPro" id="IPR050385">
    <property type="entry name" value="Archaeal_FAD_synthase"/>
</dbReference>
<dbReference type="Proteomes" id="UP000824178">
    <property type="component" value="Unassembled WGS sequence"/>
</dbReference>
<protein>
    <submittedName>
        <fullName evidence="4">SDR family NAD(P)-dependent oxidoreductase</fullName>
    </submittedName>
</protein>
<name>A0A9E2KIE5_9FIRM</name>
<gene>
    <name evidence="4" type="ORF">H9864_02690</name>
</gene>
<dbReference type="PANTHER" id="PTHR43793">
    <property type="entry name" value="FAD SYNTHASE"/>
    <property type="match status" value="1"/>
</dbReference>
<sequence length="392" mass="44645">MEKAEKKAVIIGGSNGIGLAISKNLIERGYFIEICDLTEPDIDFIDPERYRYHFCDLLDLDDEMISSLACDSNVNLLMITAGIGRIADFQYHHTAEIEKILTIDTVSTIKILRLFYDRILGDHSFFTGVMGSISGWLSTPSAAVYAAAKAGVVRFIESVNIELEAYSSPNRILDVSPASFKGSKFYGGKNDLLVLEPLAEQILLHMFARDTRFIPQYEETFKAVLERYQNDPHEYGLHSRKYKIASGRLDNQKRVKIGYLSGTFDLFHIGHLNLLHKAKQHCDYLIVGVHSNGSWKGKETFIPLEERKAIIKACKYVDKVVDACEEDSDAWALWHYDRLFVGSDYKGSLRFQKYEEFFADKDVEIIYFPYTQSTSSTQIRTTILMETKGTTR</sequence>
<dbReference type="EMBL" id="JAHLFH010000053">
    <property type="protein sequence ID" value="MBU3819270.1"/>
    <property type="molecule type" value="Genomic_DNA"/>
</dbReference>
<dbReference type="Pfam" id="PF00106">
    <property type="entry name" value="adh_short"/>
    <property type="match status" value="1"/>
</dbReference>
<dbReference type="AlphaFoldDB" id="A0A9E2KIE5"/>
<dbReference type="InterPro" id="IPR036291">
    <property type="entry name" value="NAD(P)-bd_dom_sf"/>
</dbReference>
<evidence type="ECO:0000256" key="1">
    <source>
        <dbReference type="ARBA" id="ARBA00022679"/>
    </source>
</evidence>
<keyword evidence="1" id="KW-0808">Transferase</keyword>
<proteinExistence type="predicted"/>
<dbReference type="Gene3D" id="3.40.50.720">
    <property type="entry name" value="NAD(P)-binding Rossmann-like Domain"/>
    <property type="match status" value="1"/>
</dbReference>
<dbReference type="SUPFAM" id="SSF52374">
    <property type="entry name" value="Nucleotidylyl transferase"/>
    <property type="match status" value="1"/>
</dbReference>
<dbReference type="SUPFAM" id="SSF51735">
    <property type="entry name" value="NAD(P)-binding Rossmann-fold domains"/>
    <property type="match status" value="1"/>
</dbReference>
<dbReference type="InterPro" id="IPR004821">
    <property type="entry name" value="Cyt_trans-like"/>
</dbReference>
<dbReference type="Gene3D" id="3.40.50.620">
    <property type="entry name" value="HUPs"/>
    <property type="match status" value="1"/>
</dbReference>
<evidence type="ECO:0000313" key="4">
    <source>
        <dbReference type="EMBL" id="MBU3819270.1"/>
    </source>
</evidence>
<organism evidence="4 5">
    <name type="scientific">Candidatus Faecalibacterium intestinavium</name>
    <dbReference type="NCBI Taxonomy" id="2838580"/>
    <lineage>
        <taxon>Bacteria</taxon>
        <taxon>Bacillati</taxon>
        <taxon>Bacillota</taxon>
        <taxon>Clostridia</taxon>
        <taxon>Eubacteriales</taxon>
        <taxon>Oscillospiraceae</taxon>
        <taxon>Faecalibacterium</taxon>
    </lineage>
</organism>
<dbReference type="PRINTS" id="PR00081">
    <property type="entry name" value="GDHRDH"/>
</dbReference>
<dbReference type="NCBIfam" id="TIGR00125">
    <property type="entry name" value="cyt_tran_rel"/>
    <property type="match status" value="1"/>
</dbReference>
<evidence type="ECO:0000259" key="3">
    <source>
        <dbReference type="Pfam" id="PF01467"/>
    </source>
</evidence>
<dbReference type="PANTHER" id="PTHR43793:SF1">
    <property type="entry name" value="FAD SYNTHASE"/>
    <property type="match status" value="1"/>
</dbReference>
<feature type="domain" description="Cytidyltransferase-like" evidence="3">
    <location>
        <begin position="260"/>
        <end position="381"/>
    </location>
</feature>
<evidence type="ECO:0000313" key="5">
    <source>
        <dbReference type="Proteomes" id="UP000824178"/>
    </source>
</evidence>
<reference evidence="4" key="2">
    <citation type="submission" date="2021-04" db="EMBL/GenBank/DDBJ databases">
        <authorList>
            <person name="Gilroy R."/>
        </authorList>
    </citation>
    <scope>NUCLEOTIDE SEQUENCE</scope>
    <source>
        <strain evidence="4">742</strain>
    </source>
</reference>
<reference evidence="4" key="1">
    <citation type="journal article" date="2021" name="PeerJ">
        <title>Extensive microbial diversity within the chicken gut microbiome revealed by metagenomics and culture.</title>
        <authorList>
            <person name="Gilroy R."/>
            <person name="Ravi A."/>
            <person name="Getino M."/>
            <person name="Pursley I."/>
            <person name="Horton D.L."/>
            <person name="Alikhan N.F."/>
            <person name="Baker D."/>
            <person name="Gharbi K."/>
            <person name="Hall N."/>
            <person name="Watson M."/>
            <person name="Adriaenssens E.M."/>
            <person name="Foster-Nyarko E."/>
            <person name="Jarju S."/>
            <person name="Secka A."/>
            <person name="Antonio M."/>
            <person name="Oren A."/>
            <person name="Chaudhuri R.R."/>
            <person name="La Ragione R."/>
            <person name="Hildebrand F."/>
            <person name="Pallen M.J."/>
        </authorList>
    </citation>
    <scope>NUCLEOTIDE SEQUENCE</scope>
    <source>
        <strain evidence="4">742</strain>
    </source>
</reference>
<dbReference type="Pfam" id="PF01467">
    <property type="entry name" value="CTP_transf_like"/>
    <property type="match status" value="1"/>
</dbReference>
<keyword evidence="2" id="KW-0548">Nucleotidyltransferase</keyword>
<dbReference type="InterPro" id="IPR002347">
    <property type="entry name" value="SDR_fam"/>
</dbReference>
<dbReference type="InterPro" id="IPR014729">
    <property type="entry name" value="Rossmann-like_a/b/a_fold"/>
</dbReference>
<accession>A0A9E2KIE5</accession>
<comment type="caution">
    <text evidence="4">The sequence shown here is derived from an EMBL/GenBank/DDBJ whole genome shotgun (WGS) entry which is preliminary data.</text>
</comment>
<dbReference type="GO" id="GO:0016779">
    <property type="term" value="F:nucleotidyltransferase activity"/>
    <property type="evidence" value="ECO:0007669"/>
    <property type="project" value="UniProtKB-KW"/>
</dbReference>
<evidence type="ECO:0000256" key="2">
    <source>
        <dbReference type="ARBA" id="ARBA00022695"/>
    </source>
</evidence>